<feature type="region of interest" description="Disordered" evidence="1">
    <location>
        <begin position="335"/>
        <end position="360"/>
    </location>
</feature>
<keyword evidence="2" id="KW-0812">Transmembrane</keyword>
<dbReference type="GO" id="GO:0045046">
    <property type="term" value="P:protein import into peroxisome membrane"/>
    <property type="evidence" value="ECO:0007669"/>
    <property type="project" value="TreeGrafter"/>
</dbReference>
<dbReference type="Pfam" id="PF04882">
    <property type="entry name" value="Peroxin-3"/>
    <property type="match status" value="1"/>
</dbReference>
<dbReference type="Proteomes" id="UP001150538">
    <property type="component" value="Unassembled WGS sequence"/>
</dbReference>
<dbReference type="GO" id="GO:0005778">
    <property type="term" value="C:peroxisomal membrane"/>
    <property type="evidence" value="ECO:0007669"/>
    <property type="project" value="InterPro"/>
</dbReference>
<reference evidence="3" key="1">
    <citation type="submission" date="2022-07" db="EMBL/GenBank/DDBJ databases">
        <title>Phylogenomic reconstructions and comparative analyses of Kickxellomycotina fungi.</title>
        <authorList>
            <person name="Reynolds N.K."/>
            <person name="Stajich J.E."/>
            <person name="Barry K."/>
            <person name="Grigoriev I.V."/>
            <person name="Crous P."/>
            <person name="Smith M.E."/>
        </authorList>
    </citation>
    <scope>NUCLEOTIDE SEQUENCE</scope>
    <source>
        <strain evidence="3">NBRC 100468</strain>
    </source>
</reference>
<comment type="caution">
    <text evidence="3">The sequence shown here is derived from an EMBL/GenBank/DDBJ whole genome shotgun (WGS) entry which is preliminary data.</text>
</comment>
<dbReference type="PANTHER" id="PTHR28080:SF1">
    <property type="entry name" value="PEROXISOMAL BIOGENESIS FACTOR 3"/>
    <property type="match status" value="1"/>
</dbReference>
<dbReference type="OrthoDB" id="45930at2759"/>
<sequence>MLHSTVGFVRRHQRKFVVIAGIAGGLYYVGHALSNKINEMQRQAKEDHISRENIKRRFEQNQRDCLFTILGLMPELTDQFFEKVNVDRLIEELRDMAKPVTPAADASFDNDENTPFYRPFQTPEKKQRTKAQIWEDIKLQSFTRTTCSTYVLSLLTILVHTQLNVVGRYTYIDSVVTQFEGVVNSDDEELPIPSNIGMDDQRHYLILSWWLLNRGWRILLHDIQDSIVESISGLQLKKKITFRELTRCFEQIRVKIEASGVLENLSKYLLPSNEAQMSEFMAINGLGPDQVITPTFDQLVNQTRDILESNDARLVLNSCLNRIFEQLLATLKENFPEPEPQPMPFTPLPDSKASSGPDGGLDLDKAVEEFEAFSVTPEPQVVVAQLLPRISRESNSILSSSQNFYLDELCTSREVQALAVSIYTAHGGKL</sequence>
<evidence type="ECO:0000256" key="1">
    <source>
        <dbReference type="SAM" id="MobiDB-lite"/>
    </source>
</evidence>
<dbReference type="AlphaFoldDB" id="A0A9W7ZM09"/>
<keyword evidence="4" id="KW-1185">Reference proteome</keyword>
<evidence type="ECO:0000313" key="4">
    <source>
        <dbReference type="Proteomes" id="UP001150538"/>
    </source>
</evidence>
<gene>
    <name evidence="3" type="primary">PEX3</name>
    <name evidence="3" type="ORF">H4219_005928</name>
</gene>
<feature type="compositionally biased region" description="Pro residues" evidence="1">
    <location>
        <begin position="337"/>
        <end position="347"/>
    </location>
</feature>
<keyword evidence="2" id="KW-0472">Membrane</keyword>
<dbReference type="EMBL" id="JANBPU010000445">
    <property type="protein sequence ID" value="KAJ1911474.1"/>
    <property type="molecule type" value="Genomic_DNA"/>
</dbReference>
<dbReference type="InterPro" id="IPR006966">
    <property type="entry name" value="Peroxin-3"/>
</dbReference>
<feature type="transmembrane region" description="Helical" evidence="2">
    <location>
        <begin position="16"/>
        <end position="33"/>
    </location>
</feature>
<evidence type="ECO:0000256" key="2">
    <source>
        <dbReference type="SAM" id="Phobius"/>
    </source>
</evidence>
<keyword evidence="2" id="KW-1133">Transmembrane helix</keyword>
<accession>A0A9W7ZM09</accession>
<dbReference type="GO" id="GO:0030674">
    <property type="term" value="F:protein-macromolecule adaptor activity"/>
    <property type="evidence" value="ECO:0007669"/>
    <property type="project" value="TreeGrafter"/>
</dbReference>
<proteinExistence type="predicted"/>
<organism evidence="3 4">
    <name type="scientific">Mycoemilia scoparia</name>
    <dbReference type="NCBI Taxonomy" id="417184"/>
    <lineage>
        <taxon>Eukaryota</taxon>
        <taxon>Fungi</taxon>
        <taxon>Fungi incertae sedis</taxon>
        <taxon>Zoopagomycota</taxon>
        <taxon>Kickxellomycotina</taxon>
        <taxon>Kickxellomycetes</taxon>
        <taxon>Kickxellales</taxon>
        <taxon>Kickxellaceae</taxon>
        <taxon>Mycoemilia</taxon>
    </lineage>
</organism>
<name>A0A9W7ZM09_9FUNG</name>
<protein>
    <submittedName>
        <fullName evidence="3">Peroxin</fullName>
    </submittedName>
</protein>
<dbReference type="PANTHER" id="PTHR28080">
    <property type="entry name" value="PEROXISOMAL BIOGENESIS FACTOR 3"/>
    <property type="match status" value="1"/>
</dbReference>
<evidence type="ECO:0000313" key="3">
    <source>
        <dbReference type="EMBL" id="KAJ1911474.1"/>
    </source>
</evidence>